<proteinExistence type="inferred from homology"/>
<dbReference type="Pfam" id="PF01929">
    <property type="entry name" value="Ribosomal_L14e"/>
    <property type="match status" value="2"/>
</dbReference>
<evidence type="ECO:0000313" key="8">
    <source>
        <dbReference type="Proteomes" id="UP001497525"/>
    </source>
</evidence>
<dbReference type="GO" id="GO:0003735">
    <property type="term" value="F:structural constituent of ribosome"/>
    <property type="evidence" value="ECO:0007669"/>
    <property type="project" value="InterPro"/>
</dbReference>
<dbReference type="Gene3D" id="6.10.250.2270">
    <property type="match status" value="2"/>
</dbReference>
<keyword evidence="3" id="KW-0687">Ribonucleoprotein</keyword>
<sequence>MVNYVKLVQAGRLVFITNGPYAKKVALIVEIIDQNRVLIDGPCSGVPRQAIGLRNLHLSRVCCKLPHGCGTRAVKKIWEKNDISGQWSKTTWARKLERKALRAKMTDFDRFKVMVARQKMVNYVKLVQAGRLVFITNGPYAKKVALIVEIIDQNRVLIDGPCSGVPRQAIGLRNLHLSRVCCKLPHGCGTRAVKKIWEKNDISGQWSKTTWARKLERKALRAKMTDFDRFKVMVARQKRNRLLKAFRIRKPVVSA</sequence>
<dbReference type="Gene3D" id="2.30.30.30">
    <property type="match status" value="2"/>
</dbReference>
<feature type="domain" description="KOW" evidence="6">
    <location>
        <begin position="7"/>
        <end position="34"/>
    </location>
</feature>
<dbReference type="InterPro" id="IPR039660">
    <property type="entry name" value="Ribosomal_eL14"/>
</dbReference>
<dbReference type="InterPro" id="IPR008991">
    <property type="entry name" value="Translation_prot_SH3-like_sf"/>
</dbReference>
<organism evidence="7 8">
    <name type="scientific">Calicophoron daubneyi</name>
    <name type="common">Rumen fluke</name>
    <name type="synonym">Paramphistomum daubneyi</name>
    <dbReference type="NCBI Taxonomy" id="300641"/>
    <lineage>
        <taxon>Eukaryota</taxon>
        <taxon>Metazoa</taxon>
        <taxon>Spiralia</taxon>
        <taxon>Lophotrochozoa</taxon>
        <taxon>Platyhelminthes</taxon>
        <taxon>Trematoda</taxon>
        <taxon>Digenea</taxon>
        <taxon>Plagiorchiida</taxon>
        <taxon>Pronocephalata</taxon>
        <taxon>Paramphistomoidea</taxon>
        <taxon>Paramphistomidae</taxon>
        <taxon>Calicophoron</taxon>
    </lineage>
</organism>
<dbReference type="Proteomes" id="UP001497525">
    <property type="component" value="Unassembled WGS sequence"/>
</dbReference>
<evidence type="ECO:0000256" key="5">
    <source>
        <dbReference type="ARBA" id="ARBA00035318"/>
    </source>
</evidence>
<dbReference type="InterPro" id="IPR014722">
    <property type="entry name" value="Rib_uL2_dom2"/>
</dbReference>
<dbReference type="PANTHER" id="PTHR11127:SF2">
    <property type="entry name" value="LARGE RIBOSOMAL SUBUNIT PROTEIN EL14"/>
    <property type="match status" value="1"/>
</dbReference>
<dbReference type="EMBL" id="CAXLJL010000623">
    <property type="protein sequence ID" value="CAL5139674.1"/>
    <property type="molecule type" value="Genomic_DNA"/>
</dbReference>
<keyword evidence="2" id="KW-0689">Ribosomal protein</keyword>
<dbReference type="GO" id="GO:0003723">
    <property type="term" value="F:RNA binding"/>
    <property type="evidence" value="ECO:0007669"/>
    <property type="project" value="InterPro"/>
</dbReference>
<protein>
    <recommendedName>
        <fullName evidence="4">Large ribosomal subunit protein eL14</fullName>
    </recommendedName>
    <alternativeName>
        <fullName evidence="5">60S ribosomal protein L14</fullName>
    </alternativeName>
</protein>
<dbReference type="CDD" id="cd23702">
    <property type="entry name" value="eL14"/>
    <property type="match status" value="2"/>
</dbReference>
<feature type="domain" description="KOW" evidence="6">
    <location>
        <begin position="126"/>
        <end position="153"/>
    </location>
</feature>
<evidence type="ECO:0000256" key="2">
    <source>
        <dbReference type="ARBA" id="ARBA00022980"/>
    </source>
</evidence>
<evidence type="ECO:0000313" key="7">
    <source>
        <dbReference type="EMBL" id="CAL5139674.1"/>
    </source>
</evidence>
<dbReference type="AlphaFoldDB" id="A0AAV2TRU6"/>
<dbReference type="InterPro" id="IPR005824">
    <property type="entry name" value="KOW"/>
</dbReference>
<evidence type="ECO:0000259" key="6">
    <source>
        <dbReference type="SMART" id="SM00739"/>
    </source>
</evidence>
<dbReference type="GO" id="GO:0022625">
    <property type="term" value="C:cytosolic large ribosomal subunit"/>
    <property type="evidence" value="ECO:0007669"/>
    <property type="project" value="TreeGrafter"/>
</dbReference>
<evidence type="ECO:0000256" key="1">
    <source>
        <dbReference type="ARBA" id="ARBA00006592"/>
    </source>
</evidence>
<accession>A0AAV2TRU6</accession>
<gene>
    <name evidence="7" type="ORF">CDAUBV1_LOCUS14790</name>
</gene>
<dbReference type="SUPFAM" id="SSF50104">
    <property type="entry name" value="Translation proteins SH3-like domain"/>
    <property type="match status" value="2"/>
</dbReference>
<dbReference type="PANTHER" id="PTHR11127">
    <property type="entry name" value="60S RIBOSOMAL PROTEIN L14"/>
    <property type="match status" value="1"/>
</dbReference>
<dbReference type="SMART" id="SM00739">
    <property type="entry name" value="KOW"/>
    <property type="match status" value="2"/>
</dbReference>
<name>A0AAV2TRU6_CALDB</name>
<evidence type="ECO:0000256" key="3">
    <source>
        <dbReference type="ARBA" id="ARBA00023274"/>
    </source>
</evidence>
<comment type="similarity">
    <text evidence="1">Belongs to the eukaryotic ribosomal protein eL14 family.</text>
</comment>
<evidence type="ECO:0000256" key="4">
    <source>
        <dbReference type="ARBA" id="ARBA00035215"/>
    </source>
</evidence>
<comment type="caution">
    <text evidence="7">The sequence shown here is derived from an EMBL/GenBank/DDBJ whole genome shotgun (WGS) entry which is preliminary data.</text>
</comment>
<reference evidence="7" key="1">
    <citation type="submission" date="2024-06" db="EMBL/GenBank/DDBJ databases">
        <authorList>
            <person name="Liu X."/>
            <person name="Lenzi L."/>
            <person name="Haldenby T S."/>
            <person name="Uol C."/>
        </authorList>
    </citation>
    <scope>NUCLEOTIDE SEQUENCE</scope>
</reference>
<dbReference type="GO" id="GO:0042273">
    <property type="term" value="P:ribosomal large subunit biogenesis"/>
    <property type="evidence" value="ECO:0007669"/>
    <property type="project" value="TreeGrafter"/>
</dbReference>
<dbReference type="InterPro" id="IPR002784">
    <property type="entry name" value="Ribosomal_eL14_dom"/>
</dbReference>
<dbReference type="GO" id="GO:0006412">
    <property type="term" value="P:translation"/>
    <property type="evidence" value="ECO:0007669"/>
    <property type="project" value="InterPro"/>
</dbReference>